<evidence type="ECO:0000256" key="4">
    <source>
        <dbReference type="ARBA" id="ARBA00022771"/>
    </source>
</evidence>
<evidence type="ECO:0000313" key="11">
    <source>
        <dbReference type="Proteomes" id="UP000772434"/>
    </source>
</evidence>
<dbReference type="FunFam" id="3.30.160.60:FF:000690">
    <property type="entry name" value="Zinc finger protein 354C"/>
    <property type="match status" value="1"/>
</dbReference>
<evidence type="ECO:0000313" key="10">
    <source>
        <dbReference type="EMBL" id="KAF9074071.1"/>
    </source>
</evidence>
<evidence type="ECO:0000256" key="1">
    <source>
        <dbReference type="ARBA" id="ARBA00004123"/>
    </source>
</evidence>
<feature type="domain" description="C2H2-type" evidence="9">
    <location>
        <begin position="37"/>
        <end position="64"/>
    </location>
</feature>
<dbReference type="PROSITE" id="PS00028">
    <property type="entry name" value="ZINC_FINGER_C2H2_1"/>
    <property type="match status" value="1"/>
</dbReference>
<organism evidence="10 11">
    <name type="scientific">Rhodocollybia butyracea</name>
    <dbReference type="NCBI Taxonomy" id="206335"/>
    <lineage>
        <taxon>Eukaryota</taxon>
        <taxon>Fungi</taxon>
        <taxon>Dikarya</taxon>
        <taxon>Basidiomycota</taxon>
        <taxon>Agaricomycotina</taxon>
        <taxon>Agaricomycetes</taxon>
        <taxon>Agaricomycetidae</taxon>
        <taxon>Agaricales</taxon>
        <taxon>Marasmiineae</taxon>
        <taxon>Omphalotaceae</taxon>
        <taxon>Rhodocollybia</taxon>
    </lineage>
</organism>
<feature type="domain" description="C2H2-type" evidence="9">
    <location>
        <begin position="65"/>
        <end position="101"/>
    </location>
</feature>
<protein>
    <recommendedName>
        <fullName evidence="9">C2H2-type domain-containing protein</fullName>
    </recommendedName>
</protein>
<comment type="caution">
    <text evidence="10">The sequence shown here is derived from an EMBL/GenBank/DDBJ whole genome shotgun (WGS) entry which is preliminary data.</text>
</comment>
<dbReference type="SUPFAM" id="SSF57667">
    <property type="entry name" value="beta-beta-alpha zinc fingers"/>
    <property type="match status" value="1"/>
</dbReference>
<dbReference type="SMART" id="SM00355">
    <property type="entry name" value="ZnF_C2H2"/>
    <property type="match status" value="2"/>
</dbReference>
<gene>
    <name evidence="10" type="ORF">BDP27DRAFT_1317945</name>
</gene>
<dbReference type="PANTHER" id="PTHR24394">
    <property type="entry name" value="ZINC FINGER PROTEIN"/>
    <property type="match status" value="1"/>
</dbReference>
<dbReference type="AlphaFoldDB" id="A0A9P5UCF4"/>
<dbReference type="OrthoDB" id="654211at2759"/>
<evidence type="ECO:0000256" key="7">
    <source>
        <dbReference type="PROSITE-ProRule" id="PRU00042"/>
    </source>
</evidence>
<dbReference type="InterPro" id="IPR036236">
    <property type="entry name" value="Znf_C2H2_sf"/>
</dbReference>
<keyword evidence="11" id="KW-1185">Reference proteome</keyword>
<dbReference type="EMBL" id="JADNRY010000015">
    <property type="protein sequence ID" value="KAF9074071.1"/>
    <property type="molecule type" value="Genomic_DNA"/>
</dbReference>
<evidence type="ECO:0000256" key="2">
    <source>
        <dbReference type="ARBA" id="ARBA00022723"/>
    </source>
</evidence>
<feature type="compositionally biased region" description="Low complexity" evidence="8">
    <location>
        <begin position="97"/>
        <end position="112"/>
    </location>
</feature>
<reference evidence="10" key="1">
    <citation type="submission" date="2020-11" db="EMBL/GenBank/DDBJ databases">
        <authorList>
            <consortium name="DOE Joint Genome Institute"/>
            <person name="Ahrendt S."/>
            <person name="Riley R."/>
            <person name="Andreopoulos W."/>
            <person name="Labutti K."/>
            <person name="Pangilinan J."/>
            <person name="Ruiz-Duenas F.J."/>
            <person name="Barrasa J.M."/>
            <person name="Sanchez-Garcia M."/>
            <person name="Camarero S."/>
            <person name="Miyauchi S."/>
            <person name="Serrano A."/>
            <person name="Linde D."/>
            <person name="Babiker R."/>
            <person name="Drula E."/>
            <person name="Ayuso-Fernandez I."/>
            <person name="Pacheco R."/>
            <person name="Padilla G."/>
            <person name="Ferreira P."/>
            <person name="Barriuso J."/>
            <person name="Kellner H."/>
            <person name="Castanera R."/>
            <person name="Alfaro M."/>
            <person name="Ramirez L."/>
            <person name="Pisabarro A.G."/>
            <person name="Kuo A."/>
            <person name="Tritt A."/>
            <person name="Lipzen A."/>
            <person name="He G."/>
            <person name="Yan M."/>
            <person name="Ng V."/>
            <person name="Cullen D."/>
            <person name="Martin F."/>
            <person name="Rosso M.-N."/>
            <person name="Henrissat B."/>
            <person name="Hibbett D."/>
            <person name="Martinez A.T."/>
            <person name="Grigoriev I.V."/>
        </authorList>
    </citation>
    <scope>NUCLEOTIDE SEQUENCE</scope>
    <source>
        <strain evidence="10">AH 40177</strain>
    </source>
</reference>
<feature type="region of interest" description="Disordered" evidence="8">
    <location>
        <begin position="95"/>
        <end position="144"/>
    </location>
</feature>
<dbReference type="GO" id="GO:0000981">
    <property type="term" value="F:DNA-binding transcription factor activity, RNA polymerase II-specific"/>
    <property type="evidence" value="ECO:0007669"/>
    <property type="project" value="TreeGrafter"/>
</dbReference>
<evidence type="ECO:0000256" key="5">
    <source>
        <dbReference type="ARBA" id="ARBA00022833"/>
    </source>
</evidence>
<keyword evidence="3" id="KW-0677">Repeat</keyword>
<evidence type="ECO:0000256" key="8">
    <source>
        <dbReference type="SAM" id="MobiDB-lite"/>
    </source>
</evidence>
<name>A0A9P5UCF4_9AGAR</name>
<evidence type="ECO:0000259" key="9">
    <source>
        <dbReference type="PROSITE" id="PS50157"/>
    </source>
</evidence>
<dbReference type="InterPro" id="IPR013087">
    <property type="entry name" value="Znf_C2H2_type"/>
</dbReference>
<accession>A0A9P5UCF4</accession>
<dbReference type="GO" id="GO:0005634">
    <property type="term" value="C:nucleus"/>
    <property type="evidence" value="ECO:0007669"/>
    <property type="project" value="UniProtKB-SubCell"/>
</dbReference>
<keyword evidence="5" id="KW-0862">Zinc</keyword>
<dbReference type="Proteomes" id="UP000772434">
    <property type="component" value="Unassembled WGS sequence"/>
</dbReference>
<dbReference type="GO" id="GO:0008270">
    <property type="term" value="F:zinc ion binding"/>
    <property type="evidence" value="ECO:0007669"/>
    <property type="project" value="UniProtKB-KW"/>
</dbReference>
<evidence type="ECO:0000256" key="3">
    <source>
        <dbReference type="ARBA" id="ARBA00022737"/>
    </source>
</evidence>
<dbReference type="Pfam" id="PF00096">
    <property type="entry name" value="zf-C2H2"/>
    <property type="match status" value="2"/>
</dbReference>
<dbReference type="FunFam" id="3.30.160.60:FF:002212">
    <property type="entry name" value="Zinc finger protein 672"/>
    <property type="match status" value="1"/>
</dbReference>
<sequence length="233" mass="26272">MAIHMRPPPIIPSTPLAMVSDTVPPEEEFTLARERKHACSMCHKRFDRPSTLRKHLLVHTGEKAFRCDTCGRRFGVQSNLNRHVRRCILKPVNVMHTSPTASSPEPATPSSPRSLTEPQPRPARPRTQASNIHKRRRRAPSPSRWVPNSLRGFILEELQRAASVPLPPVVPSAYEERNSWDENVGMAPYHPREWAFKPQLPGPGMGTYAFGGRDVRNISGGSREQMLGRLIVF</sequence>
<dbReference type="PROSITE" id="PS50157">
    <property type="entry name" value="ZINC_FINGER_C2H2_2"/>
    <property type="match status" value="2"/>
</dbReference>
<proteinExistence type="predicted"/>
<keyword evidence="4 7" id="KW-0863">Zinc-finger</keyword>
<keyword evidence="6" id="KW-0539">Nucleus</keyword>
<dbReference type="Gene3D" id="3.30.160.60">
    <property type="entry name" value="Classic Zinc Finger"/>
    <property type="match status" value="2"/>
</dbReference>
<evidence type="ECO:0000256" key="6">
    <source>
        <dbReference type="ARBA" id="ARBA00023242"/>
    </source>
</evidence>
<comment type="subcellular location">
    <subcellularLocation>
        <location evidence="1">Nucleus</location>
    </subcellularLocation>
</comment>
<dbReference type="PANTHER" id="PTHR24394:SF29">
    <property type="entry name" value="MYONEURIN"/>
    <property type="match status" value="1"/>
</dbReference>
<keyword evidence="2" id="KW-0479">Metal-binding</keyword>